<dbReference type="Gene3D" id="3.90.550.10">
    <property type="entry name" value="Spore Coat Polysaccharide Biosynthesis Protein SpsA, Chain A"/>
    <property type="match status" value="1"/>
</dbReference>
<keyword evidence="2" id="KW-0808">Transferase</keyword>
<dbReference type="STRING" id="454194.PYK22_01183"/>
<protein>
    <submittedName>
        <fullName evidence="2">Glycosyl transferase</fullName>
    </submittedName>
</protein>
<dbReference type="PANTHER" id="PTHR22916:SF3">
    <property type="entry name" value="UDP-GLCNAC:BETAGAL BETA-1,3-N-ACETYLGLUCOSAMINYLTRANSFERASE-LIKE PROTEIN 1"/>
    <property type="match status" value="1"/>
</dbReference>
<evidence type="ECO:0000313" key="2">
    <source>
        <dbReference type="EMBL" id="CDM65185.1"/>
    </source>
</evidence>
<accession>A0A0B6WYG2</accession>
<dbReference type="AlphaFoldDB" id="A0A0B6WYG2"/>
<dbReference type="InterPro" id="IPR029044">
    <property type="entry name" value="Nucleotide-diphossugar_trans"/>
</dbReference>
<organism evidence="2 3">
    <name type="scientific">Pyrinomonas methylaliphatogenes</name>
    <dbReference type="NCBI Taxonomy" id="454194"/>
    <lineage>
        <taxon>Bacteria</taxon>
        <taxon>Pseudomonadati</taxon>
        <taxon>Acidobacteriota</taxon>
        <taxon>Blastocatellia</taxon>
        <taxon>Blastocatellales</taxon>
        <taxon>Pyrinomonadaceae</taxon>
        <taxon>Pyrinomonas</taxon>
    </lineage>
</organism>
<dbReference type="RefSeq" id="WP_060635386.1">
    <property type="nucleotide sequence ID" value="NZ_CBXV010000004.1"/>
</dbReference>
<dbReference type="PANTHER" id="PTHR22916">
    <property type="entry name" value="GLYCOSYLTRANSFERASE"/>
    <property type="match status" value="1"/>
</dbReference>
<dbReference type="InterPro" id="IPR001173">
    <property type="entry name" value="Glyco_trans_2-like"/>
</dbReference>
<dbReference type="Pfam" id="PF00535">
    <property type="entry name" value="Glycos_transf_2"/>
    <property type="match status" value="1"/>
</dbReference>
<evidence type="ECO:0000313" key="3">
    <source>
        <dbReference type="Proteomes" id="UP000031518"/>
    </source>
</evidence>
<reference evidence="2 3" key="1">
    <citation type="submission" date="2013-12" db="EMBL/GenBank/DDBJ databases">
        <authorList>
            <person name="Stott M."/>
        </authorList>
    </citation>
    <scope>NUCLEOTIDE SEQUENCE [LARGE SCALE GENOMIC DNA]</scope>
    <source>
        <strain evidence="2 3">K22</strain>
    </source>
</reference>
<dbReference type="GO" id="GO:0016758">
    <property type="term" value="F:hexosyltransferase activity"/>
    <property type="evidence" value="ECO:0007669"/>
    <property type="project" value="UniProtKB-ARBA"/>
</dbReference>
<dbReference type="EMBL" id="CBXV010000004">
    <property type="protein sequence ID" value="CDM65185.1"/>
    <property type="molecule type" value="Genomic_DNA"/>
</dbReference>
<dbReference type="SUPFAM" id="SSF53448">
    <property type="entry name" value="Nucleotide-diphospho-sugar transferases"/>
    <property type="match status" value="1"/>
</dbReference>
<name>A0A0B6WYG2_9BACT</name>
<dbReference type="Proteomes" id="UP000031518">
    <property type="component" value="Unassembled WGS sequence"/>
</dbReference>
<proteinExistence type="predicted"/>
<sequence length="319" mass="36305">MSLVSIIIPCYRQARYLGQAICSALAQTYPHVEVIVVDDGSPDEAAEVASRYVGVRLIRQANRGVAAARNVGLLASGGEYVIFLDADDRLLENAVEVGVETLTAHPNCAFVCGHCRIITADGAMVAFPPEKRIEGDHYLALLRHDYIRSLATVIYRRWVFDEVGLFDESLRGSEDTDLYFRITRRFPAYCHGQVMAVYRWHEGNATRDFGMMLQCTVSVHRQQWPYVRGRKNYEQAYREGLRHLQALYGEPLVAHIRDSLRRGEWQAAARGASLLARYYPERLFRRGYGRRVLKELGRRSLSYLFGAHRAKTFPSKGPF</sequence>
<reference evidence="2 3" key="2">
    <citation type="submission" date="2015-01" db="EMBL/GenBank/DDBJ databases">
        <title>Complete genome sequence of Pyrinomonas methylaliphatogenes type strain K22T.</title>
        <authorList>
            <person name="Lee K.C.Y."/>
            <person name="Power J.F."/>
            <person name="Dunfield P.F."/>
            <person name="Morgan X.C."/>
            <person name="Huttenhower C."/>
            <person name="Stott M.B."/>
        </authorList>
    </citation>
    <scope>NUCLEOTIDE SEQUENCE [LARGE SCALE GENOMIC DNA]</scope>
    <source>
        <strain evidence="2 3">K22</strain>
    </source>
</reference>
<gene>
    <name evidence="2" type="ORF">PYK22_01183</name>
</gene>
<feature type="domain" description="Glycosyltransferase 2-like" evidence="1">
    <location>
        <begin position="5"/>
        <end position="119"/>
    </location>
</feature>
<keyword evidence="3" id="KW-1185">Reference proteome</keyword>
<evidence type="ECO:0000259" key="1">
    <source>
        <dbReference type="Pfam" id="PF00535"/>
    </source>
</evidence>